<feature type="transmembrane region" description="Helical" evidence="7">
    <location>
        <begin position="12"/>
        <end position="36"/>
    </location>
</feature>
<evidence type="ECO:0000313" key="9">
    <source>
        <dbReference type="EMBL" id="KAA9241001.1"/>
    </source>
</evidence>
<feature type="domain" description="Major facilitator superfamily (MFS) profile" evidence="8">
    <location>
        <begin position="1"/>
        <end position="191"/>
    </location>
</feature>
<reference evidence="10" key="1">
    <citation type="submission" date="2019-09" db="EMBL/GenBank/DDBJ databases">
        <title>Draft genome sequence assemblies of isolates from the urinary tract.</title>
        <authorList>
            <person name="Mores C.R."/>
            <person name="Putonti C."/>
            <person name="Wolfe A.J."/>
        </authorList>
    </citation>
    <scope>NUCLEOTIDE SEQUENCE [LARGE SCALE GENOMIC DNA]</scope>
    <source>
        <strain evidence="10">UMB8614</strain>
    </source>
</reference>
<dbReference type="InterPro" id="IPR011701">
    <property type="entry name" value="MFS"/>
</dbReference>
<dbReference type="Gene3D" id="1.20.1250.20">
    <property type="entry name" value="MFS general substrate transporter like domains"/>
    <property type="match status" value="1"/>
</dbReference>
<sequence length="431" mass="47239">MLNLLKNRKFLIFFLASLIVSISSGMTAFGLGVHVFKLSDSAFIKSILTLSAFLPSLLFHPLAGVLADRFDRRKLMIAGDGLSIIGLALILYGLTRSERVIIYLLVGSFISSSFGSLVEPAFKASISDLVGQEDYVRASGLFQLGGAARFIVSPLLAVSIVERWGLHLIIVLDILSLVTTILALVYVARDLTQSPSSTSSSYKRDLIQAWMTIQTNPLIKFLLIFSVILTFMVGSIQELSTPLLLSFTGEDQLGFLLSFSSLALIVSSLYIGMRGFKEGKIRFLPQFSLLCGLAMVGFGIRPCFLTMVGSAFLFFACLPFLNAICDYYIRVEVDNNFQGRVFGLLSSLSQVGYLLAYLLAGLSADFVFEPLFQRNNRWISIFEQVLGSGKGRGIGLYVVILGLCLVLFSLLIEGKIKQLGGKSSDQEIINQ</sequence>
<keyword evidence="2" id="KW-0813">Transport</keyword>
<gene>
    <name evidence="9" type="ORF">F6I34_03530</name>
</gene>
<organism evidence="9 10">
    <name type="scientific">Aerococcus tenax</name>
    <dbReference type="NCBI Taxonomy" id="3078812"/>
    <lineage>
        <taxon>Bacteria</taxon>
        <taxon>Bacillati</taxon>
        <taxon>Bacillota</taxon>
        <taxon>Bacilli</taxon>
        <taxon>Lactobacillales</taxon>
        <taxon>Aerococcaceae</taxon>
        <taxon>Aerococcus</taxon>
    </lineage>
</organism>
<dbReference type="RefSeq" id="WP_111882895.1">
    <property type="nucleotide sequence ID" value="NZ_VYVN01000006.1"/>
</dbReference>
<dbReference type="CDD" id="cd06173">
    <property type="entry name" value="MFS_MefA_like"/>
    <property type="match status" value="1"/>
</dbReference>
<feature type="transmembrane region" description="Helical" evidence="7">
    <location>
        <begin position="253"/>
        <end position="271"/>
    </location>
</feature>
<keyword evidence="4 7" id="KW-0812">Transmembrane</keyword>
<dbReference type="GO" id="GO:0022857">
    <property type="term" value="F:transmembrane transporter activity"/>
    <property type="evidence" value="ECO:0007669"/>
    <property type="project" value="InterPro"/>
</dbReference>
<dbReference type="AlphaFoldDB" id="A0A5N1BQY5"/>
<evidence type="ECO:0000256" key="1">
    <source>
        <dbReference type="ARBA" id="ARBA00004651"/>
    </source>
</evidence>
<dbReference type="EMBL" id="VYVN01000006">
    <property type="protein sequence ID" value="KAA9241001.1"/>
    <property type="molecule type" value="Genomic_DNA"/>
</dbReference>
<feature type="transmembrane region" description="Helical" evidence="7">
    <location>
        <begin position="166"/>
        <end position="188"/>
    </location>
</feature>
<dbReference type="Pfam" id="PF07690">
    <property type="entry name" value="MFS_1"/>
    <property type="match status" value="1"/>
</dbReference>
<proteinExistence type="predicted"/>
<keyword evidence="10" id="KW-1185">Reference proteome</keyword>
<dbReference type="PANTHER" id="PTHR43266:SF2">
    <property type="entry name" value="MAJOR FACILITATOR SUPERFAMILY (MFS) PROFILE DOMAIN-CONTAINING PROTEIN"/>
    <property type="match status" value="1"/>
</dbReference>
<evidence type="ECO:0000256" key="6">
    <source>
        <dbReference type="ARBA" id="ARBA00023136"/>
    </source>
</evidence>
<feature type="transmembrane region" description="Helical" evidence="7">
    <location>
        <begin position="75"/>
        <end position="94"/>
    </location>
</feature>
<dbReference type="InterPro" id="IPR036259">
    <property type="entry name" value="MFS_trans_sf"/>
</dbReference>
<feature type="transmembrane region" description="Helical" evidence="7">
    <location>
        <begin position="341"/>
        <end position="360"/>
    </location>
</feature>
<keyword evidence="5 7" id="KW-1133">Transmembrane helix</keyword>
<keyword evidence="3" id="KW-1003">Cell membrane</keyword>
<dbReference type="PROSITE" id="PS50850">
    <property type="entry name" value="MFS"/>
    <property type="match status" value="1"/>
</dbReference>
<keyword evidence="6 7" id="KW-0472">Membrane</keyword>
<feature type="transmembrane region" description="Helical" evidence="7">
    <location>
        <begin position="42"/>
        <end position="63"/>
    </location>
</feature>
<accession>A0A5N1BQY5</accession>
<feature type="transmembrane region" description="Helical" evidence="7">
    <location>
        <begin position="283"/>
        <end position="301"/>
    </location>
</feature>
<evidence type="ECO:0000313" key="10">
    <source>
        <dbReference type="Proteomes" id="UP000326476"/>
    </source>
</evidence>
<dbReference type="InterPro" id="IPR020846">
    <property type="entry name" value="MFS_dom"/>
</dbReference>
<evidence type="ECO:0000256" key="7">
    <source>
        <dbReference type="SAM" id="Phobius"/>
    </source>
</evidence>
<feature type="transmembrane region" description="Helical" evidence="7">
    <location>
        <begin position="209"/>
        <end position="233"/>
    </location>
</feature>
<evidence type="ECO:0000256" key="4">
    <source>
        <dbReference type="ARBA" id="ARBA00022692"/>
    </source>
</evidence>
<evidence type="ECO:0000256" key="2">
    <source>
        <dbReference type="ARBA" id="ARBA00022448"/>
    </source>
</evidence>
<comment type="caution">
    <text evidence="9">The sequence shown here is derived from an EMBL/GenBank/DDBJ whole genome shotgun (WGS) entry which is preliminary data.</text>
</comment>
<dbReference type="Proteomes" id="UP000326476">
    <property type="component" value="Unassembled WGS sequence"/>
</dbReference>
<evidence type="ECO:0000256" key="3">
    <source>
        <dbReference type="ARBA" id="ARBA00022475"/>
    </source>
</evidence>
<evidence type="ECO:0000256" key="5">
    <source>
        <dbReference type="ARBA" id="ARBA00022989"/>
    </source>
</evidence>
<dbReference type="SUPFAM" id="SSF103473">
    <property type="entry name" value="MFS general substrate transporter"/>
    <property type="match status" value="1"/>
</dbReference>
<feature type="transmembrane region" description="Helical" evidence="7">
    <location>
        <begin position="307"/>
        <end position="329"/>
    </location>
</feature>
<dbReference type="GO" id="GO:0005886">
    <property type="term" value="C:plasma membrane"/>
    <property type="evidence" value="ECO:0007669"/>
    <property type="project" value="UniProtKB-SubCell"/>
</dbReference>
<feature type="transmembrane region" description="Helical" evidence="7">
    <location>
        <begin position="394"/>
        <end position="412"/>
    </location>
</feature>
<comment type="subcellular location">
    <subcellularLocation>
        <location evidence="1">Cell membrane</location>
        <topology evidence="1">Multi-pass membrane protein</topology>
    </subcellularLocation>
</comment>
<evidence type="ECO:0000259" key="8">
    <source>
        <dbReference type="PROSITE" id="PS50850"/>
    </source>
</evidence>
<name>A0A5N1BQY5_9LACT</name>
<feature type="transmembrane region" description="Helical" evidence="7">
    <location>
        <begin position="100"/>
        <end position="118"/>
    </location>
</feature>
<protein>
    <submittedName>
        <fullName evidence="9">MFS transporter</fullName>
    </submittedName>
</protein>
<dbReference type="PANTHER" id="PTHR43266">
    <property type="entry name" value="MACROLIDE-EFFLUX PROTEIN"/>
    <property type="match status" value="1"/>
</dbReference>